<feature type="domain" description="Peptidase M56" evidence="2">
    <location>
        <begin position="152"/>
        <end position="236"/>
    </location>
</feature>
<dbReference type="PANTHER" id="PTHR34978:SF3">
    <property type="entry name" value="SLR0241 PROTEIN"/>
    <property type="match status" value="1"/>
</dbReference>
<dbReference type="AlphaFoldDB" id="A0A379MS54"/>
<dbReference type="CDD" id="cd07341">
    <property type="entry name" value="M56_BlaR1_MecR1_like"/>
    <property type="match status" value="1"/>
</dbReference>
<dbReference type="InterPro" id="IPR008756">
    <property type="entry name" value="Peptidase_M56"/>
</dbReference>
<evidence type="ECO:0000313" key="3">
    <source>
        <dbReference type="EMBL" id="SUE34353.1"/>
    </source>
</evidence>
<name>A0A379MS54_9BACT</name>
<keyword evidence="4" id="KW-1185">Reference proteome</keyword>
<feature type="transmembrane region" description="Helical" evidence="1">
    <location>
        <begin position="89"/>
        <end position="111"/>
    </location>
</feature>
<evidence type="ECO:0000313" key="4">
    <source>
        <dbReference type="Proteomes" id="UP000255233"/>
    </source>
</evidence>
<evidence type="ECO:0000256" key="1">
    <source>
        <dbReference type="SAM" id="Phobius"/>
    </source>
</evidence>
<feature type="transmembrane region" description="Helical" evidence="1">
    <location>
        <begin position="259"/>
        <end position="280"/>
    </location>
</feature>
<dbReference type="EMBL" id="UGVL01000001">
    <property type="protein sequence ID" value="SUE34353.1"/>
    <property type="molecule type" value="Genomic_DNA"/>
</dbReference>
<organism evidence="3 4">
    <name type="scientific">Rikenella microfusus</name>
    <dbReference type="NCBI Taxonomy" id="28139"/>
    <lineage>
        <taxon>Bacteria</taxon>
        <taxon>Pseudomonadati</taxon>
        <taxon>Bacteroidota</taxon>
        <taxon>Bacteroidia</taxon>
        <taxon>Bacteroidales</taxon>
        <taxon>Rikenellaceae</taxon>
        <taxon>Rikenella</taxon>
    </lineage>
</organism>
<keyword evidence="1" id="KW-1133">Transmembrane helix</keyword>
<dbReference type="SUPFAM" id="SSF56935">
    <property type="entry name" value="Porins"/>
    <property type="match status" value="1"/>
</dbReference>
<feature type="transmembrane region" description="Helical" evidence="1">
    <location>
        <begin position="6"/>
        <end position="24"/>
    </location>
</feature>
<sequence length="467" mass="51139">MFSQGYLIDTQLCIAALWLFYITVLHRRTGLQAARIFLLSLVPVGMLLPFIRIPLLSAEPLPLRTIPQNVVTDAPAIQPETTISEVLTWGYAAGAVLALAFTLGSVLRTWIRVRKTRDSRIVFSPDVAGAYSIFGTVFINDKYEGSPMLGQILAHEKSHIARRHSLDLVWMRLCGSLLWFNPLVWHCTKLLREVHEYQADRDVIRQGNPVMPYIDLLLDTEAGIYPGAANAFCYSLTKKRLLMIAKATRKAGLGGSLRLAALIPVTGLLLAAFSLTARAAGPAPDEVLSRPAAESFVVYADGRRIDSTASGPVVMLGPQGKDSTKHPIYVVDGVIYTVLEYNRKNINPEDYESITVLKGEAATSVYGEKGKDGAIVITTKKSVQPKNITISNGEIRLGQSSTVGRAGYSDAESVKQVTVSLSKKEKRKGVTVSSKLLENYPELFELSPDGKSVKNRVPVSVTINEEQ</sequence>
<gene>
    <name evidence="3" type="ORF">NCTC11190_01576</name>
</gene>
<dbReference type="InterPro" id="IPR037066">
    <property type="entry name" value="Plug_dom_sf"/>
</dbReference>
<dbReference type="Gene3D" id="2.170.130.10">
    <property type="entry name" value="TonB-dependent receptor, plug domain"/>
    <property type="match status" value="1"/>
</dbReference>
<dbReference type="PANTHER" id="PTHR34978">
    <property type="entry name" value="POSSIBLE SENSOR-TRANSDUCER PROTEIN BLAR"/>
    <property type="match status" value="1"/>
</dbReference>
<dbReference type="OrthoDB" id="9814002at2"/>
<keyword evidence="1" id="KW-0472">Membrane</keyword>
<dbReference type="Pfam" id="PF05569">
    <property type="entry name" value="Peptidase_M56"/>
    <property type="match status" value="1"/>
</dbReference>
<reference evidence="3 4" key="1">
    <citation type="submission" date="2018-06" db="EMBL/GenBank/DDBJ databases">
        <authorList>
            <consortium name="Pathogen Informatics"/>
            <person name="Doyle S."/>
        </authorList>
    </citation>
    <scope>NUCLEOTIDE SEQUENCE [LARGE SCALE GENOMIC DNA]</scope>
    <source>
        <strain evidence="3 4">NCTC11190</strain>
    </source>
</reference>
<dbReference type="InterPro" id="IPR052173">
    <property type="entry name" value="Beta-lactam_resp_regulator"/>
</dbReference>
<feature type="transmembrane region" description="Helical" evidence="1">
    <location>
        <begin position="36"/>
        <end position="55"/>
    </location>
</feature>
<dbReference type="Proteomes" id="UP000255233">
    <property type="component" value="Unassembled WGS sequence"/>
</dbReference>
<proteinExistence type="predicted"/>
<dbReference type="RefSeq" id="WP_027291772.1">
    <property type="nucleotide sequence ID" value="NZ_UGVL01000001.1"/>
</dbReference>
<accession>A0A379MS54</accession>
<protein>
    <submittedName>
        <fullName evidence="3">Antirepressor regulating drug resistance, predicted signal transduction N-terminal membrane component</fullName>
    </submittedName>
</protein>
<keyword evidence="1" id="KW-0812">Transmembrane</keyword>
<evidence type="ECO:0000259" key="2">
    <source>
        <dbReference type="Pfam" id="PF05569"/>
    </source>
</evidence>
<dbReference type="STRING" id="880526.GCA_000427365_02243"/>